<comment type="caution">
    <text evidence="4">The sequence shown here is derived from an EMBL/GenBank/DDBJ whole genome shotgun (WGS) entry which is preliminary data.</text>
</comment>
<evidence type="ECO:0000313" key="4">
    <source>
        <dbReference type="EMBL" id="MEW9807809.1"/>
    </source>
</evidence>
<evidence type="ECO:0000256" key="2">
    <source>
        <dbReference type="ARBA" id="ARBA00022898"/>
    </source>
</evidence>
<keyword evidence="5" id="KW-1185">Reference proteome</keyword>
<dbReference type="RefSeq" id="WP_367724989.1">
    <property type="nucleotide sequence ID" value="NZ_JBFOCI010000005.1"/>
</dbReference>
<protein>
    <submittedName>
        <fullName evidence="4">Pyridoxal-phosphate dependent enzyme</fullName>
    </submittedName>
</protein>
<dbReference type="InterPro" id="IPR001926">
    <property type="entry name" value="TrpB-like_PALP"/>
</dbReference>
<comment type="cofactor">
    <cofactor evidence="1">
        <name>pyridoxal 5'-phosphate</name>
        <dbReference type="ChEBI" id="CHEBI:597326"/>
    </cofactor>
</comment>
<dbReference type="InterPro" id="IPR050214">
    <property type="entry name" value="Cys_Synth/Cystath_Beta-Synth"/>
</dbReference>
<dbReference type="Pfam" id="PF00291">
    <property type="entry name" value="PALP"/>
    <property type="match status" value="1"/>
</dbReference>
<reference evidence="4 5" key="1">
    <citation type="submission" date="2024-06" db="EMBL/GenBank/DDBJ databases">
        <authorList>
            <person name="Tuo L."/>
        </authorList>
    </citation>
    <scope>NUCLEOTIDE SEQUENCE [LARGE SCALE GENOMIC DNA]</scope>
    <source>
        <strain evidence="4 5">ZMM04-5</strain>
    </source>
</reference>
<proteinExistence type="predicted"/>
<evidence type="ECO:0000259" key="3">
    <source>
        <dbReference type="Pfam" id="PF00291"/>
    </source>
</evidence>
<dbReference type="Proteomes" id="UP001556196">
    <property type="component" value="Unassembled WGS sequence"/>
</dbReference>
<keyword evidence="2" id="KW-0663">Pyridoxal phosphate</keyword>
<dbReference type="PANTHER" id="PTHR10314">
    <property type="entry name" value="CYSTATHIONINE BETA-SYNTHASE"/>
    <property type="match status" value="1"/>
</dbReference>
<sequence length="500" mass="54352">MAETRNGFVDRAEVVDAAIRLSAVERTRASRLVLPTFAELAGLAPFPARALERLEGVDPDSPDPANLWRVHWFNAADRRSRTGVPASVTLPPALTGVSAPIVVLLGSHFPMIGAHKVLPAYAGLVSLLVTGRFDPARHRAIWPSTGNYCRGGVAISRILGCDGVAVLPEGMSRERYDWLERWITDPSHIVRTVGTESNVKEIYDKCHELALDERNVILNQFSAFSNYMAHHVVTGTACDAVYAALPGKTDRTRLAAFVSATGSAGTIAAGDRLKALHGTRIAAVEALECPTMLENGYGEHNIQGIGDKHIPLIHNVMNTDFVIAVSDQVTDRLNLLFSCDEGRAAVLRQTGLDADAIAAFSEIGISGFANIAAAIKLARHMNYGPDDVIMTIATDSARMYATEADGARRKFFPDGFGAAEADRVFLGDLAGLTTQHVLELDQGERRRIFNLGYYTWVEQQGVEIDDFDRRKDQAFWDGIAASAPAWDQLINEFNAEAGLN</sequence>
<feature type="domain" description="Tryptophan synthase beta chain-like PALP" evidence="3">
    <location>
        <begin position="107"/>
        <end position="395"/>
    </location>
</feature>
<dbReference type="SUPFAM" id="SSF53686">
    <property type="entry name" value="Tryptophan synthase beta subunit-like PLP-dependent enzymes"/>
    <property type="match status" value="1"/>
</dbReference>
<evidence type="ECO:0000256" key="1">
    <source>
        <dbReference type="ARBA" id="ARBA00001933"/>
    </source>
</evidence>
<accession>A0ABV3R3A0</accession>
<organism evidence="4 5">
    <name type="scientific">Mesorhizobium marinum</name>
    <dbReference type="NCBI Taxonomy" id="3228790"/>
    <lineage>
        <taxon>Bacteria</taxon>
        <taxon>Pseudomonadati</taxon>
        <taxon>Pseudomonadota</taxon>
        <taxon>Alphaproteobacteria</taxon>
        <taxon>Hyphomicrobiales</taxon>
        <taxon>Phyllobacteriaceae</taxon>
        <taxon>Mesorhizobium</taxon>
    </lineage>
</organism>
<dbReference type="Gene3D" id="3.40.50.1100">
    <property type="match status" value="1"/>
</dbReference>
<dbReference type="InterPro" id="IPR036052">
    <property type="entry name" value="TrpB-like_PALP_sf"/>
</dbReference>
<name>A0ABV3R3A0_9HYPH</name>
<gene>
    <name evidence="4" type="ORF">ABUE31_17610</name>
</gene>
<evidence type="ECO:0000313" key="5">
    <source>
        <dbReference type="Proteomes" id="UP001556196"/>
    </source>
</evidence>
<dbReference type="EMBL" id="JBFOCI010000005">
    <property type="protein sequence ID" value="MEW9807809.1"/>
    <property type="molecule type" value="Genomic_DNA"/>
</dbReference>